<gene>
    <name evidence="1" type="ORF">VP1G_01020</name>
</gene>
<name>A0A194UPL8_CYTMA</name>
<dbReference type="AlphaFoldDB" id="A0A194UPL8"/>
<dbReference type="EMBL" id="KN714669">
    <property type="protein sequence ID" value="KUI53615.1"/>
    <property type="molecule type" value="Genomic_DNA"/>
</dbReference>
<evidence type="ECO:0000313" key="2">
    <source>
        <dbReference type="Proteomes" id="UP000078576"/>
    </source>
</evidence>
<reference evidence="2" key="1">
    <citation type="submission" date="2014-12" db="EMBL/GenBank/DDBJ databases">
        <title>Genome Sequence of Valsa Canker Pathogens Uncovers a Specific Adaption of Colonization on Woody Bark.</title>
        <authorList>
            <person name="Yin Z."/>
            <person name="Liu H."/>
            <person name="Gao X."/>
            <person name="Li Z."/>
            <person name="Song N."/>
            <person name="Ke X."/>
            <person name="Dai Q."/>
            <person name="Wu Y."/>
            <person name="Sun Y."/>
            <person name="Xu J.-R."/>
            <person name="Kang Z.K."/>
            <person name="Wang L."/>
            <person name="Huang L."/>
        </authorList>
    </citation>
    <scope>NUCLEOTIDE SEQUENCE [LARGE SCALE GENOMIC DNA]</scope>
    <source>
        <strain evidence="2">SXYL134</strain>
    </source>
</reference>
<organism evidence="1 2">
    <name type="scientific">Cytospora mali</name>
    <name type="common">Apple Valsa canker fungus</name>
    <name type="synonym">Valsa mali</name>
    <dbReference type="NCBI Taxonomy" id="578113"/>
    <lineage>
        <taxon>Eukaryota</taxon>
        <taxon>Fungi</taxon>
        <taxon>Dikarya</taxon>
        <taxon>Ascomycota</taxon>
        <taxon>Pezizomycotina</taxon>
        <taxon>Sordariomycetes</taxon>
        <taxon>Sordariomycetidae</taxon>
        <taxon>Diaporthales</taxon>
        <taxon>Cytosporaceae</taxon>
        <taxon>Cytospora</taxon>
    </lineage>
</organism>
<protein>
    <submittedName>
        <fullName evidence="1">Uncharacterized protein</fullName>
    </submittedName>
</protein>
<sequence>MRARAAKLLHEPLSQAVDYISQLRVVDGHYAGPRHPLGVLGVWLIACQTVDNVWQQIILPARNFFVFVRHGAVLSEKARESGK</sequence>
<proteinExistence type="predicted"/>
<evidence type="ECO:0000313" key="1">
    <source>
        <dbReference type="EMBL" id="KUI53615.1"/>
    </source>
</evidence>
<dbReference type="Proteomes" id="UP000078576">
    <property type="component" value="Unassembled WGS sequence"/>
</dbReference>
<keyword evidence="2" id="KW-1185">Reference proteome</keyword>
<accession>A0A194UPL8</accession>